<gene>
    <name evidence="3" type="ORF">FOZ62_015618</name>
</gene>
<evidence type="ECO:0000313" key="4">
    <source>
        <dbReference type="Proteomes" id="UP000574390"/>
    </source>
</evidence>
<dbReference type="AlphaFoldDB" id="A0A7J6SP44"/>
<name>A0A7J6SP44_PEROL</name>
<feature type="non-terminal residue" evidence="3">
    <location>
        <position position="121"/>
    </location>
</feature>
<feature type="signal peptide" evidence="2">
    <location>
        <begin position="1"/>
        <end position="21"/>
    </location>
</feature>
<evidence type="ECO:0000313" key="3">
    <source>
        <dbReference type="EMBL" id="KAF4734465.1"/>
    </source>
</evidence>
<dbReference type="EMBL" id="JABANM010013361">
    <property type="protein sequence ID" value="KAF4734465.1"/>
    <property type="molecule type" value="Genomic_DNA"/>
</dbReference>
<comment type="caution">
    <text evidence="3">The sequence shown here is derived from an EMBL/GenBank/DDBJ whole genome shotgun (WGS) entry which is preliminary data.</text>
</comment>
<organism evidence="3 4">
    <name type="scientific">Perkinsus olseni</name>
    <name type="common">Perkinsus atlanticus</name>
    <dbReference type="NCBI Taxonomy" id="32597"/>
    <lineage>
        <taxon>Eukaryota</taxon>
        <taxon>Sar</taxon>
        <taxon>Alveolata</taxon>
        <taxon>Perkinsozoa</taxon>
        <taxon>Perkinsea</taxon>
        <taxon>Perkinsida</taxon>
        <taxon>Perkinsidae</taxon>
        <taxon>Perkinsus</taxon>
    </lineage>
</organism>
<proteinExistence type="predicted"/>
<dbReference type="Proteomes" id="UP000574390">
    <property type="component" value="Unassembled WGS sequence"/>
</dbReference>
<evidence type="ECO:0000256" key="2">
    <source>
        <dbReference type="SAM" id="SignalP"/>
    </source>
</evidence>
<feature type="region of interest" description="Disordered" evidence="1">
    <location>
        <begin position="64"/>
        <end position="121"/>
    </location>
</feature>
<accession>A0A7J6SP44</accession>
<evidence type="ECO:0000256" key="1">
    <source>
        <dbReference type="SAM" id="MobiDB-lite"/>
    </source>
</evidence>
<feature type="non-terminal residue" evidence="3">
    <location>
        <position position="1"/>
    </location>
</feature>
<keyword evidence="2" id="KW-0732">Signal</keyword>
<sequence>AFLTNMKSFFIGTILLITSDALVVENDDDAKNRYLVRGGTVATALTLGDSRALSTDNLLSFIGGQGGNGGNGGNSDVVGGNGGRGGGGGFSGGEGGNGGSGGAAGGSGGNGGKGGVAGGNG</sequence>
<feature type="chain" id="PRO_5029581004" evidence="2">
    <location>
        <begin position="22"/>
        <end position="121"/>
    </location>
</feature>
<reference evidence="3 4" key="1">
    <citation type="submission" date="2020-04" db="EMBL/GenBank/DDBJ databases">
        <title>Perkinsus olseni comparative genomics.</title>
        <authorList>
            <person name="Bogema D.R."/>
        </authorList>
    </citation>
    <scope>NUCLEOTIDE SEQUENCE [LARGE SCALE GENOMIC DNA]</scope>
    <source>
        <strain evidence="3">ATCC PRA-205</strain>
    </source>
</reference>
<protein>
    <submittedName>
        <fullName evidence="3">Uncharacterized protein</fullName>
    </submittedName>
</protein>